<proteinExistence type="predicted"/>
<dbReference type="AlphaFoldDB" id="A0A173XR65"/>
<dbReference type="RefSeq" id="WP_042399989.1">
    <property type="nucleotide sequence ID" value="NZ_CYZV01000001.1"/>
</dbReference>
<keyword evidence="3 5" id="KW-1133">Transmembrane helix</keyword>
<dbReference type="EMBL" id="CYZV01000001">
    <property type="protein sequence ID" value="CUN52908.1"/>
    <property type="molecule type" value="Genomic_DNA"/>
</dbReference>
<organism evidence="7 8">
    <name type="scientific">Clostridium disporicum</name>
    <dbReference type="NCBI Taxonomy" id="84024"/>
    <lineage>
        <taxon>Bacteria</taxon>
        <taxon>Bacillati</taxon>
        <taxon>Bacillota</taxon>
        <taxon>Clostridia</taxon>
        <taxon>Eubacteriales</taxon>
        <taxon>Clostridiaceae</taxon>
        <taxon>Clostridium</taxon>
    </lineage>
</organism>
<feature type="transmembrane region" description="Helical" evidence="5">
    <location>
        <begin position="464"/>
        <end position="481"/>
    </location>
</feature>
<evidence type="ECO:0000256" key="4">
    <source>
        <dbReference type="ARBA" id="ARBA00023136"/>
    </source>
</evidence>
<evidence type="ECO:0000256" key="2">
    <source>
        <dbReference type="ARBA" id="ARBA00022692"/>
    </source>
</evidence>
<dbReference type="Proteomes" id="UP000095558">
    <property type="component" value="Unassembled WGS sequence"/>
</dbReference>
<feature type="transmembrane region" description="Helical" evidence="5">
    <location>
        <begin position="403"/>
        <end position="432"/>
    </location>
</feature>
<evidence type="ECO:0000256" key="3">
    <source>
        <dbReference type="ARBA" id="ARBA00022989"/>
    </source>
</evidence>
<reference evidence="7 8" key="1">
    <citation type="submission" date="2015-09" db="EMBL/GenBank/DDBJ databases">
        <authorList>
            <consortium name="Pathogen Informatics"/>
        </authorList>
    </citation>
    <scope>NUCLEOTIDE SEQUENCE [LARGE SCALE GENOMIC DNA]</scope>
    <source>
        <strain evidence="7 8">2789STDY5834855</strain>
    </source>
</reference>
<evidence type="ECO:0000256" key="1">
    <source>
        <dbReference type="ARBA" id="ARBA00004141"/>
    </source>
</evidence>
<keyword evidence="2 5" id="KW-0812">Transmembrane</keyword>
<feature type="domain" description="Integral membrane bound transporter" evidence="6">
    <location>
        <begin position="361"/>
        <end position="480"/>
    </location>
</feature>
<sequence length="600" mass="69803">MLDYFVKKYNLNITSMIRNGTVAVITMAGVGVLFGVKNIMIAFPIALTSTVIGRQNFYVKPLSRIGRILLLDLFIVLVAFISSLNPWTGILIDLVAIFLIIYIVSSPYDATFYKPFIMLYVFTQYSKISIYELPNRLLAVIFGAMIIIIGTYIKRANAKVVFGNSVNSALKSLKVQLDNILEDNFDYKLTKDCSKIMMDLVYKVYTTRHKGYLTTNLGTIQFKLYLNIEYINICLKKVFQEYKNNNISKEELGDLWSLIDLIINYSKESCKISDIVYKNTFIIEKNKNSMNLYKEVLFAISSIIECIKDLEKLDDKDINKIYKNWERTYLDKPKVIFKEYFVISSIRFKFAMRMSITLSFAIFIAEFLGFYKVIWAIITIMSIMQPYYEDTISKSRERVKGNIIAILLTGIIIHLFDSKWVIIGILVLSLYLLYGFKEYYKISLFAAMASICVSSLTVNINKLLFYRILYVIIGVVIVLLANKFIFPYKLKDGIEQLVRKILRYDEYLMDSTRDYLNKSNGANSIRDLVIHITLLTQKLYLRNMQYGDEKIEQFVDLNNEIVVRIGYKALIVYGKRYNENIFKYISNLYEELQERIKGLI</sequence>
<protein>
    <submittedName>
        <fullName evidence="7">Membrane protein</fullName>
    </submittedName>
</protein>
<keyword evidence="4 5" id="KW-0472">Membrane</keyword>
<name>A0A173XR65_9CLOT</name>
<dbReference type="InterPro" id="IPR049453">
    <property type="entry name" value="Memb_transporter_dom"/>
</dbReference>
<feature type="transmembrane region" description="Helical" evidence="5">
    <location>
        <begin position="87"/>
        <end position="105"/>
    </location>
</feature>
<feature type="transmembrane region" description="Helical" evidence="5">
    <location>
        <begin position="65"/>
        <end position="81"/>
    </location>
</feature>
<feature type="transmembrane region" description="Helical" evidence="5">
    <location>
        <begin position="439"/>
        <end position="458"/>
    </location>
</feature>
<feature type="transmembrane region" description="Helical" evidence="5">
    <location>
        <begin position="137"/>
        <end position="153"/>
    </location>
</feature>
<feature type="transmembrane region" description="Helical" evidence="5">
    <location>
        <begin position="20"/>
        <end position="53"/>
    </location>
</feature>
<dbReference type="GO" id="GO:0016020">
    <property type="term" value="C:membrane"/>
    <property type="evidence" value="ECO:0007669"/>
    <property type="project" value="UniProtKB-SubCell"/>
</dbReference>
<gene>
    <name evidence="7" type="primary">yccS_1</name>
    <name evidence="7" type="ORF">ERS852470_00146</name>
</gene>
<evidence type="ECO:0000313" key="8">
    <source>
        <dbReference type="Proteomes" id="UP000095558"/>
    </source>
</evidence>
<evidence type="ECO:0000256" key="5">
    <source>
        <dbReference type="SAM" id="Phobius"/>
    </source>
</evidence>
<accession>A0A173XR65</accession>
<dbReference type="OrthoDB" id="1891713at2"/>
<dbReference type="Pfam" id="PF13515">
    <property type="entry name" value="FUSC_2"/>
    <property type="match status" value="1"/>
</dbReference>
<evidence type="ECO:0000313" key="7">
    <source>
        <dbReference type="EMBL" id="CUN52908.1"/>
    </source>
</evidence>
<feature type="transmembrane region" description="Helical" evidence="5">
    <location>
        <begin position="356"/>
        <end position="383"/>
    </location>
</feature>
<evidence type="ECO:0000259" key="6">
    <source>
        <dbReference type="Pfam" id="PF13515"/>
    </source>
</evidence>
<comment type="subcellular location">
    <subcellularLocation>
        <location evidence="1">Membrane</location>
        <topology evidence="1">Multi-pass membrane protein</topology>
    </subcellularLocation>
</comment>